<dbReference type="GO" id="GO:0016787">
    <property type="term" value="F:hydrolase activity"/>
    <property type="evidence" value="ECO:0007669"/>
    <property type="project" value="UniProtKB-KW"/>
</dbReference>
<evidence type="ECO:0000313" key="7">
    <source>
        <dbReference type="EnsemblProtists" id="HpaP808356"/>
    </source>
</evidence>
<dbReference type="VEuPathDB" id="FungiDB:HpaG808356"/>
<evidence type="ECO:0000256" key="3">
    <source>
        <dbReference type="ARBA" id="ARBA00023186"/>
    </source>
</evidence>
<dbReference type="InterPro" id="IPR051316">
    <property type="entry name" value="Zinc-reg_GTPase_activator"/>
</dbReference>
<proteinExistence type="inferred from homology"/>
<dbReference type="PANTHER" id="PTHR13748:SF62">
    <property type="entry name" value="COBW DOMAIN-CONTAINING PROTEIN"/>
    <property type="match status" value="1"/>
</dbReference>
<keyword evidence="2" id="KW-0378">Hydrolase</keyword>
<dbReference type="OMA" id="HSQGFET"/>
<comment type="similarity">
    <text evidence="4">Belongs to the SIMIBI class G3E GTPase family. ZNG1 subfamily.</text>
</comment>
<keyword evidence="3" id="KW-0143">Chaperone</keyword>
<dbReference type="Gene3D" id="3.30.1220.10">
    <property type="entry name" value="CobW-like, C-terminal domain"/>
    <property type="match status" value="1"/>
</dbReference>
<evidence type="ECO:0000256" key="1">
    <source>
        <dbReference type="ARBA" id="ARBA00022741"/>
    </source>
</evidence>
<dbReference type="SMART" id="SM00833">
    <property type="entry name" value="CobW_C"/>
    <property type="match status" value="1"/>
</dbReference>
<dbReference type="InterPro" id="IPR003495">
    <property type="entry name" value="CobW/HypB/UreG_nucleotide-bd"/>
</dbReference>
<dbReference type="EnsemblProtists" id="HpaT808356">
    <property type="protein sequence ID" value="HpaP808356"/>
    <property type="gene ID" value="HpaG808356"/>
</dbReference>
<dbReference type="InterPro" id="IPR011629">
    <property type="entry name" value="CobW-like_C"/>
</dbReference>
<dbReference type="Pfam" id="PF07683">
    <property type="entry name" value="CobW_C"/>
    <property type="match status" value="1"/>
</dbReference>
<dbReference type="InterPro" id="IPR027417">
    <property type="entry name" value="P-loop_NTPase"/>
</dbReference>
<feature type="domain" description="CobW C-terminal" evidence="6">
    <location>
        <begin position="283"/>
        <end position="397"/>
    </location>
</feature>
<dbReference type="Gene3D" id="3.40.50.300">
    <property type="entry name" value="P-loop containing nucleotide triphosphate hydrolases"/>
    <property type="match status" value="1"/>
</dbReference>
<evidence type="ECO:0000256" key="2">
    <source>
        <dbReference type="ARBA" id="ARBA00022801"/>
    </source>
</evidence>
<sequence>MKATTTTHLNDENDGDPDYLPELEDANCLPTIPVTILTGFLGAGKTTLLQFILSADHGKRIAVIENEFGDEIGIEKLVAKNGTDGRVVMDGFYELSNGCVCCSVRDDLVNTLEKLLEQRDRFDYILVETTGMADPGKVASIFWVDDELEGRILLDGIVTLVDAPRLEFHLNHEDTQREVAAQVAYADRILLNKGDLVQDGDVREHIERKVKEINGVAGVRWTERSKVDLDEILNIKSFTTTKVEQVEKELRTLLNNGKDEDGFDLERKGDTRRDGSALHTGGMQTVCVRISDGPLNQDKLERWLGELLWQQDTSSGAVGSDAARRQQLFRVKGVLAVADEPHKFILQAVHELFEVYASEERWCKDALDGTEERVSQVVFIGLNLTKGELLTGLQACVVSDK</sequence>
<dbReference type="CDD" id="cd03112">
    <property type="entry name" value="CobW-like"/>
    <property type="match status" value="1"/>
</dbReference>
<dbReference type="HOGENOM" id="CLU_017452_0_1_1"/>
<dbReference type="STRING" id="559515.M4BPL7"/>
<dbReference type="Pfam" id="PF02492">
    <property type="entry name" value="cobW"/>
    <property type="match status" value="1"/>
</dbReference>
<keyword evidence="1" id="KW-0547">Nucleotide-binding</keyword>
<evidence type="ECO:0000259" key="6">
    <source>
        <dbReference type="SMART" id="SM00833"/>
    </source>
</evidence>
<evidence type="ECO:0000256" key="5">
    <source>
        <dbReference type="ARBA" id="ARBA00049117"/>
    </source>
</evidence>
<dbReference type="InterPro" id="IPR036627">
    <property type="entry name" value="CobW-likC_sf"/>
</dbReference>
<organism evidence="7 8">
    <name type="scientific">Hyaloperonospora arabidopsidis (strain Emoy2)</name>
    <name type="common">Downy mildew agent</name>
    <name type="synonym">Peronospora arabidopsidis</name>
    <dbReference type="NCBI Taxonomy" id="559515"/>
    <lineage>
        <taxon>Eukaryota</taxon>
        <taxon>Sar</taxon>
        <taxon>Stramenopiles</taxon>
        <taxon>Oomycota</taxon>
        <taxon>Peronosporomycetes</taxon>
        <taxon>Peronosporales</taxon>
        <taxon>Peronosporaceae</taxon>
        <taxon>Hyaloperonospora</taxon>
    </lineage>
</organism>
<dbReference type="InParanoid" id="M4BPL7"/>
<accession>M4BPL7</accession>
<name>M4BPL7_HYAAE</name>
<dbReference type="EMBL" id="JH598517">
    <property type="status" value="NOT_ANNOTATED_CDS"/>
    <property type="molecule type" value="Genomic_DNA"/>
</dbReference>
<reference evidence="8" key="1">
    <citation type="journal article" date="2010" name="Science">
        <title>Signatures of adaptation to obligate biotrophy in the Hyaloperonospora arabidopsidis genome.</title>
        <authorList>
            <person name="Baxter L."/>
            <person name="Tripathy S."/>
            <person name="Ishaque N."/>
            <person name="Boot N."/>
            <person name="Cabral A."/>
            <person name="Kemen E."/>
            <person name="Thines M."/>
            <person name="Ah-Fong A."/>
            <person name="Anderson R."/>
            <person name="Badejoko W."/>
            <person name="Bittner-Eddy P."/>
            <person name="Boore J.L."/>
            <person name="Chibucos M.C."/>
            <person name="Coates M."/>
            <person name="Dehal P."/>
            <person name="Delehaunty K."/>
            <person name="Dong S."/>
            <person name="Downton P."/>
            <person name="Dumas B."/>
            <person name="Fabro G."/>
            <person name="Fronick C."/>
            <person name="Fuerstenberg S.I."/>
            <person name="Fulton L."/>
            <person name="Gaulin E."/>
            <person name="Govers F."/>
            <person name="Hughes L."/>
            <person name="Humphray S."/>
            <person name="Jiang R.H."/>
            <person name="Judelson H."/>
            <person name="Kamoun S."/>
            <person name="Kyung K."/>
            <person name="Meijer H."/>
            <person name="Minx P."/>
            <person name="Morris P."/>
            <person name="Nelson J."/>
            <person name="Phuntumart V."/>
            <person name="Qutob D."/>
            <person name="Rehmany A."/>
            <person name="Rougon-Cardoso A."/>
            <person name="Ryden P."/>
            <person name="Torto-Alalibo T."/>
            <person name="Studholme D."/>
            <person name="Wang Y."/>
            <person name="Win J."/>
            <person name="Wood J."/>
            <person name="Clifton S.W."/>
            <person name="Rogers J."/>
            <person name="Van den Ackerveken G."/>
            <person name="Jones J.D."/>
            <person name="McDowell J.M."/>
            <person name="Beynon J."/>
            <person name="Tyler B.M."/>
        </authorList>
    </citation>
    <scope>NUCLEOTIDE SEQUENCE [LARGE SCALE GENOMIC DNA]</scope>
    <source>
        <strain evidence="8">Emoy2</strain>
    </source>
</reference>
<comment type="catalytic activity">
    <reaction evidence="5">
        <text>GTP + H2O = GDP + phosphate + H(+)</text>
        <dbReference type="Rhea" id="RHEA:19669"/>
        <dbReference type="ChEBI" id="CHEBI:15377"/>
        <dbReference type="ChEBI" id="CHEBI:15378"/>
        <dbReference type="ChEBI" id="CHEBI:37565"/>
        <dbReference type="ChEBI" id="CHEBI:43474"/>
        <dbReference type="ChEBI" id="CHEBI:58189"/>
    </reaction>
    <physiologicalReaction direction="left-to-right" evidence="5">
        <dbReference type="Rhea" id="RHEA:19670"/>
    </physiologicalReaction>
</comment>
<evidence type="ECO:0000256" key="4">
    <source>
        <dbReference type="ARBA" id="ARBA00034320"/>
    </source>
</evidence>
<dbReference type="AlphaFoldDB" id="M4BPL7"/>
<dbReference type="FunCoup" id="M4BPL7">
    <property type="interactions" value="13"/>
</dbReference>
<dbReference type="Proteomes" id="UP000011713">
    <property type="component" value="Unassembled WGS sequence"/>
</dbReference>
<reference evidence="7" key="2">
    <citation type="submission" date="2015-06" db="UniProtKB">
        <authorList>
            <consortium name="EnsemblProtists"/>
        </authorList>
    </citation>
    <scope>IDENTIFICATION</scope>
    <source>
        <strain evidence="7">Emoy2</strain>
    </source>
</reference>
<dbReference type="SUPFAM" id="SSF90002">
    <property type="entry name" value="Hypothetical protein YjiA, C-terminal domain"/>
    <property type="match status" value="1"/>
</dbReference>
<dbReference type="GO" id="GO:0005737">
    <property type="term" value="C:cytoplasm"/>
    <property type="evidence" value="ECO:0007669"/>
    <property type="project" value="TreeGrafter"/>
</dbReference>
<dbReference type="PANTHER" id="PTHR13748">
    <property type="entry name" value="COBW-RELATED"/>
    <property type="match status" value="1"/>
</dbReference>
<dbReference type="SUPFAM" id="SSF52540">
    <property type="entry name" value="P-loop containing nucleoside triphosphate hydrolases"/>
    <property type="match status" value="1"/>
</dbReference>
<keyword evidence="8" id="KW-1185">Reference proteome</keyword>
<dbReference type="GO" id="GO:0000166">
    <property type="term" value="F:nucleotide binding"/>
    <property type="evidence" value="ECO:0007669"/>
    <property type="project" value="UniProtKB-KW"/>
</dbReference>
<protein>
    <recommendedName>
        <fullName evidence="6">CobW C-terminal domain-containing protein</fullName>
    </recommendedName>
</protein>
<evidence type="ECO:0000313" key="8">
    <source>
        <dbReference type="Proteomes" id="UP000011713"/>
    </source>
</evidence>
<dbReference type="eggNOG" id="KOG2743">
    <property type="taxonomic scope" value="Eukaryota"/>
</dbReference>